<feature type="domain" description="ABC3 transporter permease C-terminal" evidence="7">
    <location>
        <begin position="388"/>
        <end position="503"/>
    </location>
</feature>
<comment type="subcellular location">
    <subcellularLocation>
        <location evidence="1">Cell membrane</location>
        <topology evidence="1">Multi-pass membrane protein</topology>
    </subcellularLocation>
</comment>
<dbReference type="Proteomes" id="UP000190166">
    <property type="component" value="Unassembled WGS sequence"/>
</dbReference>
<evidence type="ECO:0000256" key="6">
    <source>
        <dbReference type="SAM" id="Phobius"/>
    </source>
</evidence>
<dbReference type="InterPro" id="IPR050250">
    <property type="entry name" value="Macrolide_Exporter_MacB"/>
</dbReference>
<keyword evidence="3 6" id="KW-0812">Transmembrane</keyword>
<dbReference type="NCBIfam" id="NF038404">
    <property type="entry name" value="perm_prefix_2"/>
    <property type="match status" value="1"/>
</dbReference>
<feature type="transmembrane region" description="Helical" evidence="6">
    <location>
        <begin position="109"/>
        <end position="129"/>
    </location>
</feature>
<feature type="transmembrane region" description="Helical" evidence="6">
    <location>
        <begin position="825"/>
        <end position="844"/>
    </location>
</feature>
<sequence>MRSPVKPPRWAHWLLIKLHPANTLEEVEGDLEELYTHWYNRSGKTQATLRYLLNVVSVLPPFVRRRKTNEHQYYQQPGSRITSSLTSIMIRNYLKIAFRNLKRQKVSTSINIAGLAIGLATCVLIMLYVQDELSYDRYNENADRIFRVALKVRLNGDNVGGPILGASAAQDLQQEFPEVLKTTRIRNQAGEFVSYGTTSFKEEHLLYTDSTFFDVFTIPFLEGNSKQALTEPNTLVLTEATARKYFGNQDPVGKVLLFGREKTPYRVTGVVRNVPANSHFRFDMLASLATYGEQHKGWIYNMNYYTYLLLPEKYDYKQLEAKISRLAEKEVGAELQQFMAISLKQFREKGDDFGIFLQPLTSIHLYSPFGSIELSPGGNILYVYVLTAIAVFMLIIACVNFVNLSTATAVRRSREVGIRKVLGSAKGQLQLQFLIESVLLAMMALMIGLLVVGLSLPYFNQLTGKTLTISLLINPFVAAGLVAGAVLVGLLAGSYPAFYLSSFKPVLVLKGKITAGRGSFSLRSGLVVFQFFITISMIIATVTADRQLRYMRTQKVGFDREQVLVIHDTHMLRNNEAVFRDRIIQSPQVSMGTISGQVPVGNSVMDNTTVMSKENPDKGVMSRFYFVDDAYIPTLGMQLVQGRNFSKSFATDSFAVILNETAARALGWEKDPIGRELIGNTDDNGAKTYYRVIGVVGDFHFESLRQKIGPLVMFLGRNSGNILVKIHTDKLPKLLASLKQQWESFSPAAPFSYSFLDDRFAQVYVGEQKIEQVLTLFSSLTIFIACLGLFGLATFTAEQRTKEIGVRKVLGASVSSVVALLSKDFLKLILIALVLASPIAWWGMDQWLKEFAYKVTIDWWIFALAGLLAIGIALLTVSFQSIKAALTDPVKSLRSE</sequence>
<evidence type="ECO:0000313" key="9">
    <source>
        <dbReference type="EMBL" id="SKC95617.1"/>
    </source>
</evidence>
<feature type="transmembrane region" description="Helical" evidence="6">
    <location>
        <begin position="859"/>
        <end position="879"/>
    </location>
</feature>
<keyword evidence="4 6" id="KW-1133">Transmembrane helix</keyword>
<evidence type="ECO:0000256" key="2">
    <source>
        <dbReference type="ARBA" id="ARBA00022475"/>
    </source>
</evidence>
<dbReference type="AlphaFoldDB" id="A0A1T5N586"/>
<evidence type="ECO:0000256" key="5">
    <source>
        <dbReference type="ARBA" id="ARBA00023136"/>
    </source>
</evidence>
<keyword evidence="10" id="KW-1185">Reference proteome</keyword>
<dbReference type="EMBL" id="FUZZ01000001">
    <property type="protein sequence ID" value="SKC95617.1"/>
    <property type="molecule type" value="Genomic_DNA"/>
</dbReference>
<keyword evidence="2" id="KW-1003">Cell membrane</keyword>
<feature type="domain" description="MacB-like periplasmic core" evidence="8">
    <location>
        <begin position="108"/>
        <end position="325"/>
    </location>
</feature>
<feature type="domain" description="ABC3 transporter permease C-terminal" evidence="7">
    <location>
        <begin position="776"/>
        <end position="885"/>
    </location>
</feature>
<evidence type="ECO:0000313" key="10">
    <source>
        <dbReference type="Proteomes" id="UP000190166"/>
    </source>
</evidence>
<organism evidence="9 10">
    <name type="scientific">Chitinophaga ginsengisegetis</name>
    <dbReference type="NCBI Taxonomy" id="393003"/>
    <lineage>
        <taxon>Bacteria</taxon>
        <taxon>Pseudomonadati</taxon>
        <taxon>Bacteroidota</taxon>
        <taxon>Chitinophagia</taxon>
        <taxon>Chitinophagales</taxon>
        <taxon>Chitinophagaceae</taxon>
        <taxon>Chitinophaga</taxon>
    </lineage>
</organism>
<evidence type="ECO:0000259" key="8">
    <source>
        <dbReference type="Pfam" id="PF12704"/>
    </source>
</evidence>
<dbReference type="PANTHER" id="PTHR30572:SF18">
    <property type="entry name" value="ABC-TYPE MACROLIDE FAMILY EXPORT SYSTEM PERMEASE COMPONENT 2"/>
    <property type="match status" value="1"/>
</dbReference>
<gene>
    <name evidence="9" type="ORF">SAMN05660461_0452</name>
</gene>
<feature type="transmembrane region" description="Helical" evidence="6">
    <location>
        <begin position="431"/>
        <end position="456"/>
    </location>
</feature>
<keyword evidence="5 6" id="KW-0472">Membrane</keyword>
<dbReference type="PANTHER" id="PTHR30572">
    <property type="entry name" value="MEMBRANE COMPONENT OF TRANSPORTER-RELATED"/>
    <property type="match status" value="1"/>
</dbReference>
<dbReference type="GO" id="GO:0022857">
    <property type="term" value="F:transmembrane transporter activity"/>
    <property type="evidence" value="ECO:0007669"/>
    <property type="project" value="TreeGrafter"/>
</dbReference>
<evidence type="ECO:0000256" key="3">
    <source>
        <dbReference type="ARBA" id="ARBA00022692"/>
    </source>
</evidence>
<reference evidence="9 10" key="1">
    <citation type="submission" date="2017-02" db="EMBL/GenBank/DDBJ databases">
        <authorList>
            <person name="Peterson S.W."/>
        </authorList>
    </citation>
    <scope>NUCLEOTIDE SEQUENCE [LARGE SCALE GENOMIC DNA]</scope>
    <source>
        <strain evidence="9 10">DSM 18108</strain>
    </source>
</reference>
<dbReference type="Pfam" id="PF02687">
    <property type="entry name" value="FtsX"/>
    <property type="match status" value="2"/>
</dbReference>
<evidence type="ECO:0000256" key="1">
    <source>
        <dbReference type="ARBA" id="ARBA00004651"/>
    </source>
</evidence>
<name>A0A1T5N586_9BACT</name>
<dbReference type="InterPro" id="IPR025857">
    <property type="entry name" value="MacB_PCD"/>
</dbReference>
<evidence type="ECO:0000259" key="7">
    <source>
        <dbReference type="Pfam" id="PF02687"/>
    </source>
</evidence>
<feature type="transmembrane region" description="Helical" evidence="6">
    <location>
        <begin position="381"/>
        <end position="410"/>
    </location>
</feature>
<feature type="transmembrane region" description="Helical" evidence="6">
    <location>
        <begin position="520"/>
        <end position="542"/>
    </location>
</feature>
<protein>
    <submittedName>
        <fullName evidence="9">Putative ABC transport system permease protein</fullName>
    </submittedName>
</protein>
<dbReference type="GO" id="GO:0005886">
    <property type="term" value="C:plasma membrane"/>
    <property type="evidence" value="ECO:0007669"/>
    <property type="project" value="UniProtKB-SubCell"/>
</dbReference>
<dbReference type="Pfam" id="PF12704">
    <property type="entry name" value="MacB_PCD"/>
    <property type="match status" value="2"/>
</dbReference>
<dbReference type="RefSeq" id="WP_200817186.1">
    <property type="nucleotide sequence ID" value="NZ_FUZZ01000001.1"/>
</dbReference>
<dbReference type="InterPro" id="IPR047699">
    <property type="entry name" value="Permease_put_prefix"/>
</dbReference>
<feature type="transmembrane region" description="Helical" evidence="6">
    <location>
        <begin position="776"/>
        <end position="797"/>
    </location>
</feature>
<feature type="transmembrane region" description="Helical" evidence="6">
    <location>
        <begin position="476"/>
        <end position="500"/>
    </location>
</feature>
<feature type="domain" description="MacB-like periplasmic core" evidence="8">
    <location>
        <begin position="595"/>
        <end position="699"/>
    </location>
</feature>
<accession>A0A1T5N586</accession>
<dbReference type="InterPro" id="IPR003838">
    <property type="entry name" value="ABC3_permease_C"/>
</dbReference>
<dbReference type="STRING" id="393003.SAMN05660461_0452"/>
<proteinExistence type="predicted"/>
<evidence type="ECO:0000256" key="4">
    <source>
        <dbReference type="ARBA" id="ARBA00022989"/>
    </source>
</evidence>